<dbReference type="PANTHER" id="PTHR42754:SF1">
    <property type="entry name" value="LIPOPROTEIN"/>
    <property type="match status" value="1"/>
</dbReference>
<dbReference type="PANTHER" id="PTHR42754">
    <property type="entry name" value="ENDOGLUCANASE"/>
    <property type="match status" value="1"/>
</dbReference>
<dbReference type="AlphaFoldDB" id="A0A0S7WU65"/>
<dbReference type="Gene3D" id="2.60.40.4070">
    <property type="match status" value="1"/>
</dbReference>
<gene>
    <name evidence="2" type="ORF">AMJ39_03580</name>
</gene>
<dbReference type="InterPro" id="IPR026444">
    <property type="entry name" value="Secre_tail"/>
</dbReference>
<dbReference type="STRING" id="1703770.AMJ39_03580"/>
<dbReference type="SUPFAM" id="SSF69304">
    <property type="entry name" value="Tricorn protease N-terminal domain"/>
    <property type="match status" value="2"/>
</dbReference>
<dbReference type="NCBIfam" id="TIGR04183">
    <property type="entry name" value="Por_Secre_tail"/>
    <property type="match status" value="1"/>
</dbReference>
<feature type="domain" description="FlgD/Vpr Ig-like" evidence="1">
    <location>
        <begin position="415"/>
        <end position="465"/>
    </location>
</feature>
<comment type="caution">
    <text evidence="2">The sequence shown here is derived from an EMBL/GenBank/DDBJ whole genome shotgun (WGS) entry which is preliminary data.</text>
</comment>
<organism evidence="2 3">
    <name type="scientific">candidate division TA06 bacterium DG_24</name>
    <dbReference type="NCBI Taxonomy" id="1703770"/>
    <lineage>
        <taxon>Bacteria</taxon>
        <taxon>Bacteria division TA06</taxon>
    </lineage>
</organism>
<dbReference type="Proteomes" id="UP000052008">
    <property type="component" value="Unassembled WGS sequence"/>
</dbReference>
<evidence type="ECO:0000313" key="3">
    <source>
        <dbReference type="Proteomes" id="UP000052008"/>
    </source>
</evidence>
<proteinExistence type="predicted"/>
<dbReference type="InterPro" id="IPR025965">
    <property type="entry name" value="FlgD/Vpr_Ig-like"/>
</dbReference>
<reference evidence="2 3" key="1">
    <citation type="journal article" date="2015" name="Microbiome">
        <title>Genomic resolution of linkages in carbon, nitrogen, and sulfur cycling among widespread estuary sediment bacteria.</title>
        <authorList>
            <person name="Baker B.J."/>
            <person name="Lazar C.S."/>
            <person name="Teske A.P."/>
            <person name="Dick G.J."/>
        </authorList>
    </citation>
    <scope>NUCLEOTIDE SEQUENCE [LARGE SCALE GENOMIC DNA]</scope>
    <source>
        <strain evidence="2">DG_24</strain>
    </source>
</reference>
<accession>A0A0S7WU65</accession>
<dbReference type="PATRIC" id="fig|1703770.3.peg.1530"/>
<evidence type="ECO:0000313" key="2">
    <source>
        <dbReference type="EMBL" id="KPJ53730.1"/>
    </source>
</evidence>
<sequence length="484" mass="52125">MIAVTWLVPLSVGAQYVFEQTFGGVDKDEGYSAVETSDGGFIVAGRTFSFGAGESDVYLIRTDAAGETTWTRTYGGEEVEYAYSVEETDDGGYIAAGWTSSYGAGRDDIYLIRTDSAGDTLWTRAYGGPDPDLGFSVRQTADRGYVVAGGTRSLGAGSWDVILIKADSIGDAVWVQTYGDTDPDLGFSVRETADGGYIIAGRSRSYGAGGDDVYLIRTDDAGDTVWTRTYGGPDDDEGYSVDETADGGYIVVGKTRSFGGGPCNVYLIKTDGVGDTVWTRTYGGRAVDWGSGVEQTTDGGYVVVGRTYEFGAGGSDVYLVKTDDAGDTVWTRTFGGPEDDWGYSVAQTADSGYVIAGWTESFGAGDFDVYLIKTEPEDTVQVSEGHDVLHPRRRWSLSQNRPNPFRATTTISYALPDRQQISLTIYDISGARVRTLVSRTLPAGLHNVVWDGRDEAGHRVASGVYFYCLRAGGHAETRRMALIR</sequence>
<protein>
    <recommendedName>
        <fullName evidence="1">FlgD/Vpr Ig-like domain-containing protein</fullName>
    </recommendedName>
</protein>
<evidence type="ECO:0000259" key="1">
    <source>
        <dbReference type="Pfam" id="PF13860"/>
    </source>
</evidence>
<dbReference type="Pfam" id="PF13860">
    <property type="entry name" value="FlgD_ig"/>
    <property type="match status" value="1"/>
</dbReference>
<dbReference type="EMBL" id="LIZS01000014">
    <property type="protein sequence ID" value="KPJ53730.1"/>
    <property type="molecule type" value="Genomic_DNA"/>
</dbReference>
<name>A0A0S7WU65_UNCT6</name>